<evidence type="ECO:0000313" key="3">
    <source>
        <dbReference type="Proteomes" id="UP001153076"/>
    </source>
</evidence>
<evidence type="ECO:0000256" key="1">
    <source>
        <dbReference type="SAM" id="MobiDB-lite"/>
    </source>
</evidence>
<sequence length="317" mass="35066">MENGERGRSRAENDQLARLTKKMKRGGSGTHMGGSHHNEEAGDMELESPRVAEMREDLVELAPNSSISSYRDTLQRNNSNLTFDTRDNPIWADPDYGDLTEDDEPTENEDPTCPTILLTAVEKIILRESWHNALIIRIWMLVKKPMRRRSLRSQNLATNRGTDRAGLNWPSLGIEPNRAPQNLETTMNQGNIPKVIPEAIGPSLGGLTNPALRQWHKHELDFSRSGPVTSAHDHFSAQSHNMPNRAMISGQSTATGGNAGLQGKEGEPPDKYPNTRYTQEGDLISPGHARGATNSSFNEPILEPVEVSQIGAEPRSK</sequence>
<keyword evidence="3" id="KW-1185">Reference proteome</keyword>
<feature type="compositionally biased region" description="Basic and acidic residues" evidence="1">
    <location>
        <begin position="1"/>
        <end position="15"/>
    </location>
</feature>
<dbReference type="AlphaFoldDB" id="A0A9Q1JR68"/>
<protein>
    <submittedName>
        <fullName evidence="2">Uncharacterized protein</fullName>
    </submittedName>
</protein>
<organism evidence="2 3">
    <name type="scientific">Carnegiea gigantea</name>
    <dbReference type="NCBI Taxonomy" id="171969"/>
    <lineage>
        <taxon>Eukaryota</taxon>
        <taxon>Viridiplantae</taxon>
        <taxon>Streptophyta</taxon>
        <taxon>Embryophyta</taxon>
        <taxon>Tracheophyta</taxon>
        <taxon>Spermatophyta</taxon>
        <taxon>Magnoliopsida</taxon>
        <taxon>eudicotyledons</taxon>
        <taxon>Gunneridae</taxon>
        <taxon>Pentapetalae</taxon>
        <taxon>Caryophyllales</taxon>
        <taxon>Cactineae</taxon>
        <taxon>Cactaceae</taxon>
        <taxon>Cactoideae</taxon>
        <taxon>Echinocereeae</taxon>
        <taxon>Carnegiea</taxon>
    </lineage>
</organism>
<name>A0A9Q1JR68_9CARY</name>
<feature type="region of interest" description="Disordered" evidence="1">
    <location>
        <begin position="1"/>
        <end position="47"/>
    </location>
</feature>
<reference evidence="2" key="1">
    <citation type="submission" date="2022-04" db="EMBL/GenBank/DDBJ databases">
        <title>Carnegiea gigantea Genome sequencing and assembly v2.</title>
        <authorList>
            <person name="Copetti D."/>
            <person name="Sanderson M.J."/>
            <person name="Burquez A."/>
            <person name="Wojciechowski M.F."/>
        </authorList>
    </citation>
    <scope>NUCLEOTIDE SEQUENCE</scope>
    <source>
        <strain evidence="2">SGP5-SGP5p</strain>
        <tissue evidence="2">Aerial part</tissue>
    </source>
</reference>
<dbReference type="Proteomes" id="UP001153076">
    <property type="component" value="Unassembled WGS sequence"/>
</dbReference>
<comment type="caution">
    <text evidence="2">The sequence shown here is derived from an EMBL/GenBank/DDBJ whole genome shotgun (WGS) entry which is preliminary data.</text>
</comment>
<feature type="region of interest" description="Disordered" evidence="1">
    <location>
        <begin position="224"/>
        <end position="317"/>
    </location>
</feature>
<evidence type="ECO:0000313" key="2">
    <source>
        <dbReference type="EMBL" id="KAJ8429530.1"/>
    </source>
</evidence>
<proteinExistence type="predicted"/>
<accession>A0A9Q1JR68</accession>
<feature type="region of interest" description="Disordered" evidence="1">
    <location>
        <begin position="85"/>
        <end position="112"/>
    </location>
</feature>
<dbReference type="EMBL" id="JAKOGI010000886">
    <property type="protein sequence ID" value="KAJ8429530.1"/>
    <property type="molecule type" value="Genomic_DNA"/>
</dbReference>
<feature type="compositionally biased region" description="Acidic residues" evidence="1">
    <location>
        <begin position="95"/>
        <end position="110"/>
    </location>
</feature>
<gene>
    <name evidence="2" type="ORF">Cgig2_025716</name>
</gene>